<keyword evidence="5" id="KW-0418">Kinase</keyword>
<organism evidence="5 6">
    <name type="scientific">Candidatus Amesbacteria bacterium GW2011_GWA2_47_11b</name>
    <dbReference type="NCBI Taxonomy" id="1618358"/>
    <lineage>
        <taxon>Bacteria</taxon>
        <taxon>Candidatus Amesiibacteriota</taxon>
    </lineage>
</organism>
<evidence type="ECO:0000256" key="1">
    <source>
        <dbReference type="ARBA" id="ARBA00007837"/>
    </source>
</evidence>
<keyword evidence="5" id="KW-0670">Pyruvate</keyword>
<evidence type="ECO:0000313" key="6">
    <source>
        <dbReference type="Proteomes" id="UP000034307"/>
    </source>
</evidence>
<protein>
    <submittedName>
        <fullName evidence="5">Phosphoenolpyruvate synthase/pyruvate phosphate dikinase</fullName>
    </submittedName>
</protein>
<comment type="similarity">
    <text evidence="1">Belongs to the PEP-utilizing enzyme family.</text>
</comment>
<sequence>MGQQVTSLPKRQVEWNTVVNVKSDILFMSVNSIGLERKCIERSLAIDYEYQTLYCFNNTIAYSKEDLGSFFNLLVEKINSDRKFLARFPSRVYEIADSLLALAKRIKKRSDLTSLTPAQLNTLFLNYIEKCALAFPILVTSIPLEIIITGELEKFVREKLKERNILTQFDNYFQNLTQLSSKETYFQQDYRNLLKIGSLIQKSKTLLDTLKNRAAADSFELLKRDHQNIYRLLLDHNAKYAWINMYGFRRRPFSLADQVARLPDILDKDCRQTLQDIDKKRRVAKSNFYASVSRLHIKEELLKMVSLLPELVYLRTYRFDIFTLSAYMIRGLFEEIAVRLNLQVDDLNSLTFWEISDLLLGKIKINSIPLSERQKDYAVIQIEGQLAVISKPKALKKFYEQDQTNKPHYKPREFKGRSASKGVAKGPVKIVMHPTQITKVEKGDVLVAPMTSPDFVVGMLKAVAIVTDHGGVTCHAAIVSRELDIPCVVGTKIATQVLRDGDLVEVDATKGLIRLLQA</sequence>
<dbReference type="Gene3D" id="3.50.30.10">
    <property type="entry name" value="Phosphohistidine domain"/>
    <property type="match status" value="1"/>
</dbReference>
<name>A0A0G1TRY7_9BACT</name>
<dbReference type="EMBL" id="LCNO01000030">
    <property type="protein sequence ID" value="KKU56938.1"/>
    <property type="molecule type" value="Genomic_DNA"/>
</dbReference>
<dbReference type="InterPro" id="IPR036637">
    <property type="entry name" value="Phosphohistidine_dom_sf"/>
</dbReference>
<accession>A0A0G1TRY7</accession>
<evidence type="ECO:0000256" key="2">
    <source>
        <dbReference type="ARBA" id="ARBA00022741"/>
    </source>
</evidence>
<dbReference type="STRING" id="1618358.UX80_C0030G0003"/>
<dbReference type="AlphaFoldDB" id="A0A0G1TRY7"/>
<evidence type="ECO:0000259" key="4">
    <source>
        <dbReference type="Pfam" id="PF00391"/>
    </source>
</evidence>
<reference evidence="5 6" key="1">
    <citation type="journal article" date="2015" name="Nature">
        <title>rRNA introns, odd ribosomes, and small enigmatic genomes across a large radiation of phyla.</title>
        <authorList>
            <person name="Brown C.T."/>
            <person name="Hug L.A."/>
            <person name="Thomas B.C."/>
            <person name="Sharon I."/>
            <person name="Castelle C.J."/>
            <person name="Singh A."/>
            <person name="Wilkins M.J."/>
            <person name="Williams K.H."/>
            <person name="Banfield J.F."/>
        </authorList>
    </citation>
    <scope>NUCLEOTIDE SEQUENCE [LARGE SCALE GENOMIC DNA]</scope>
</reference>
<dbReference type="InterPro" id="IPR008279">
    <property type="entry name" value="PEP-util_enz_mobile_dom"/>
</dbReference>
<dbReference type="GO" id="GO:0008986">
    <property type="term" value="F:pyruvate, water dikinase activity"/>
    <property type="evidence" value="ECO:0007669"/>
    <property type="project" value="InterPro"/>
</dbReference>
<keyword evidence="5" id="KW-0808">Transferase</keyword>
<dbReference type="GO" id="GO:0005524">
    <property type="term" value="F:ATP binding"/>
    <property type="evidence" value="ECO:0007669"/>
    <property type="project" value="UniProtKB-KW"/>
</dbReference>
<dbReference type="Pfam" id="PF00391">
    <property type="entry name" value="PEP-utilizers"/>
    <property type="match status" value="1"/>
</dbReference>
<gene>
    <name evidence="5" type="ORF">UX80_C0030G0003</name>
</gene>
<dbReference type="PANTHER" id="PTHR43030:SF1">
    <property type="entry name" value="PHOSPHOENOLPYRUVATE SYNTHASE"/>
    <property type="match status" value="1"/>
</dbReference>
<evidence type="ECO:0000313" key="5">
    <source>
        <dbReference type="EMBL" id="KKU56938.1"/>
    </source>
</evidence>
<feature type="domain" description="PEP-utilising enzyme mobile" evidence="4">
    <location>
        <begin position="441"/>
        <end position="511"/>
    </location>
</feature>
<dbReference type="SUPFAM" id="SSF52009">
    <property type="entry name" value="Phosphohistidine domain"/>
    <property type="match status" value="1"/>
</dbReference>
<proteinExistence type="inferred from homology"/>
<evidence type="ECO:0000256" key="3">
    <source>
        <dbReference type="ARBA" id="ARBA00022840"/>
    </source>
</evidence>
<keyword evidence="2" id="KW-0547">Nucleotide-binding</keyword>
<comment type="caution">
    <text evidence="5">The sequence shown here is derived from an EMBL/GenBank/DDBJ whole genome shotgun (WGS) entry which is preliminary data.</text>
</comment>
<dbReference type="Proteomes" id="UP000034307">
    <property type="component" value="Unassembled WGS sequence"/>
</dbReference>
<dbReference type="PATRIC" id="fig|1618358.3.peg.886"/>
<dbReference type="InterPro" id="IPR006319">
    <property type="entry name" value="PEP_synth"/>
</dbReference>
<dbReference type="PROSITE" id="PS00370">
    <property type="entry name" value="PEP_ENZYMES_PHOS_SITE"/>
    <property type="match status" value="1"/>
</dbReference>
<keyword evidence="3" id="KW-0067">ATP-binding</keyword>
<dbReference type="PANTHER" id="PTHR43030">
    <property type="entry name" value="PHOSPHOENOLPYRUVATE SYNTHASE"/>
    <property type="match status" value="1"/>
</dbReference>
<dbReference type="InterPro" id="IPR018274">
    <property type="entry name" value="PEP_util_AS"/>
</dbReference>